<dbReference type="AlphaFoldDB" id="F8A115"/>
<sequence>MSGMVLLIPAYEPDERLVQLVARVRTARPDLPVVVVDDGSGPACAHVLAGVAATGATVLRHDRNRGKGRALRTGFAHVRAHHPGAGVVCADCDGQHTVGDVLAVADRAMLGDADVVLGTRLLTGRVPLRSRFGNACTRTAFHLGTGCRVRDTQTGLRAYPAHALAGLLEVQGDRFEYELAALLRAVAEDRTIVEVPIATVYLDGNASSHFRPLVDSARVYAPLLRFAASSLVAFAVDAVALLALVAVTHALLPAVVLARLISSVVNFTANRWWVFRRPQRGRWPQEAARYWALAVVLLTAGYATLWGLTELGVALLPAKVLTDLLLFVVGFQVQRAAVFVRRRERDAPSLAVVGPAAAPRVVARRRVA</sequence>
<dbReference type="RefSeq" id="WP_013884291.1">
    <property type="nucleotide sequence ID" value="NC_015671.1"/>
</dbReference>
<dbReference type="GO" id="GO:0016020">
    <property type="term" value="C:membrane"/>
    <property type="evidence" value="ECO:0007669"/>
    <property type="project" value="UniProtKB-SubCell"/>
</dbReference>
<keyword evidence="4 6" id="KW-1133">Transmembrane helix</keyword>
<dbReference type="eggNOG" id="COG2246">
    <property type="taxonomic scope" value="Bacteria"/>
</dbReference>
<evidence type="ECO:0000256" key="3">
    <source>
        <dbReference type="ARBA" id="ARBA00022692"/>
    </source>
</evidence>
<protein>
    <submittedName>
        <fullName evidence="9">Glycosyl transferase family 2</fullName>
    </submittedName>
</protein>
<feature type="transmembrane region" description="Helical" evidence="6">
    <location>
        <begin position="314"/>
        <end position="333"/>
    </location>
</feature>
<dbReference type="InterPro" id="IPR001173">
    <property type="entry name" value="Glyco_trans_2-like"/>
</dbReference>
<dbReference type="Pfam" id="PF04138">
    <property type="entry name" value="GtrA_DPMS_TM"/>
    <property type="match status" value="1"/>
</dbReference>
<feature type="transmembrane region" description="Helical" evidence="6">
    <location>
        <begin position="290"/>
        <end position="308"/>
    </location>
</feature>
<evidence type="ECO:0000256" key="5">
    <source>
        <dbReference type="ARBA" id="ARBA00023136"/>
    </source>
</evidence>
<name>F8A115_CELGA</name>
<dbReference type="SUPFAM" id="SSF53448">
    <property type="entry name" value="Nucleotide-diphospho-sugar transferases"/>
    <property type="match status" value="1"/>
</dbReference>
<organism evidence="9 10">
    <name type="scientific">Cellulomonas gilvus (strain ATCC 13127 / NRRL B-14078)</name>
    <name type="common">Cellvibrio gilvus</name>
    <dbReference type="NCBI Taxonomy" id="593907"/>
    <lineage>
        <taxon>Bacteria</taxon>
        <taxon>Bacillati</taxon>
        <taxon>Actinomycetota</taxon>
        <taxon>Actinomycetes</taxon>
        <taxon>Micrococcales</taxon>
        <taxon>Cellulomonadaceae</taxon>
        <taxon>Cellulomonas</taxon>
    </lineage>
</organism>
<evidence type="ECO:0000256" key="6">
    <source>
        <dbReference type="SAM" id="Phobius"/>
    </source>
</evidence>
<reference evidence="10" key="1">
    <citation type="submission" date="2011-04" db="EMBL/GenBank/DDBJ databases">
        <title>Complete sequence of Cellvibrio gilvus ATCC 13127.</title>
        <authorList>
            <person name="Lucas S."/>
            <person name="Han J."/>
            <person name="Lapidus A."/>
            <person name="Cheng J.-F."/>
            <person name="Goodwin L."/>
            <person name="Pitluck S."/>
            <person name="Peters L."/>
            <person name="Munk A."/>
            <person name="Detter J.C."/>
            <person name="Han C."/>
            <person name="Tapia R."/>
            <person name="Land M."/>
            <person name="Hauser L."/>
            <person name="Kyrpides N."/>
            <person name="Ivanova N."/>
            <person name="Ovchinnikova G."/>
            <person name="Pagani I."/>
            <person name="Mead D."/>
            <person name="Brumm P."/>
            <person name="Woyke T."/>
        </authorList>
    </citation>
    <scope>NUCLEOTIDE SEQUENCE [LARGE SCALE GENOMIC DNA]</scope>
    <source>
        <strain evidence="10">ATCC 13127 / NRRL B-14078</strain>
    </source>
</reference>
<evidence type="ECO:0000259" key="7">
    <source>
        <dbReference type="Pfam" id="PF00535"/>
    </source>
</evidence>
<evidence type="ECO:0000256" key="2">
    <source>
        <dbReference type="ARBA" id="ARBA00006739"/>
    </source>
</evidence>
<dbReference type="PANTHER" id="PTHR48090:SF7">
    <property type="entry name" value="RFBJ PROTEIN"/>
    <property type="match status" value="1"/>
</dbReference>
<dbReference type="InterPro" id="IPR029044">
    <property type="entry name" value="Nucleotide-diphossugar_trans"/>
</dbReference>
<dbReference type="Gene3D" id="3.90.550.10">
    <property type="entry name" value="Spore Coat Polysaccharide Biosynthesis Protein SpsA, Chain A"/>
    <property type="match status" value="1"/>
</dbReference>
<feature type="transmembrane region" description="Helical" evidence="6">
    <location>
        <begin position="250"/>
        <end position="269"/>
    </location>
</feature>
<dbReference type="GO" id="GO:0016740">
    <property type="term" value="F:transferase activity"/>
    <property type="evidence" value="ECO:0007669"/>
    <property type="project" value="UniProtKB-KW"/>
</dbReference>
<dbReference type="Proteomes" id="UP000000485">
    <property type="component" value="Chromosome"/>
</dbReference>
<evidence type="ECO:0000259" key="8">
    <source>
        <dbReference type="Pfam" id="PF04138"/>
    </source>
</evidence>
<dbReference type="InterPro" id="IPR007267">
    <property type="entry name" value="GtrA_DPMS_TM"/>
</dbReference>
<keyword evidence="5 6" id="KW-0472">Membrane</keyword>
<dbReference type="CDD" id="cd04179">
    <property type="entry name" value="DPM_DPG-synthase_like"/>
    <property type="match status" value="1"/>
</dbReference>
<dbReference type="Pfam" id="PF00535">
    <property type="entry name" value="Glycos_transf_2"/>
    <property type="match status" value="1"/>
</dbReference>
<dbReference type="STRING" id="593907.Celgi_2273"/>
<comment type="similarity">
    <text evidence="2">Belongs to the glycosyltransferase 2 family.</text>
</comment>
<evidence type="ECO:0000313" key="9">
    <source>
        <dbReference type="EMBL" id="AEI12773.1"/>
    </source>
</evidence>
<dbReference type="eggNOG" id="COG1216">
    <property type="taxonomic scope" value="Bacteria"/>
</dbReference>
<dbReference type="GO" id="GO:0000271">
    <property type="term" value="P:polysaccharide biosynthetic process"/>
    <property type="evidence" value="ECO:0007669"/>
    <property type="project" value="InterPro"/>
</dbReference>
<keyword evidence="10" id="KW-1185">Reference proteome</keyword>
<dbReference type="KEGG" id="cga:Celgi_2273"/>
<dbReference type="HOGENOM" id="CLU_033536_2_0_11"/>
<evidence type="ECO:0000313" key="10">
    <source>
        <dbReference type="Proteomes" id="UP000000485"/>
    </source>
</evidence>
<dbReference type="PANTHER" id="PTHR48090">
    <property type="entry name" value="UNDECAPRENYL-PHOSPHATE 4-DEOXY-4-FORMAMIDO-L-ARABINOSE TRANSFERASE-RELATED"/>
    <property type="match status" value="1"/>
</dbReference>
<feature type="transmembrane region" description="Helical" evidence="6">
    <location>
        <begin position="223"/>
        <end position="244"/>
    </location>
</feature>
<feature type="domain" description="GtrA/DPMS transmembrane" evidence="8">
    <location>
        <begin position="225"/>
        <end position="339"/>
    </location>
</feature>
<evidence type="ECO:0000256" key="1">
    <source>
        <dbReference type="ARBA" id="ARBA00004141"/>
    </source>
</evidence>
<feature type="domain" description="Glycosyltransferase 2-like" evidence="7">
    <location>
        <begin position="7"/>
        <end position="126"/>
    </location>
</feature>
<proteinExistence type="inferred from homology"/>
<dbReference type="EMBL" id="CP002665">
    <property type="protein sequence ID" value="AEI12773.1"/>
    <property type="molecule type" value="Genomic_DNA"/>
</dbReference>
<comment type="subcellular location">
    <subcellularLocation>
        <location evidence="1">Membrane</location>
        <topology evidence="1">Multi-pass membrane protein</topology>
    </subcellularLocation>
</comment>
<accession>F8A115</accession>
<gene>
    <name evidence="9" type="ordered locus">Celgi_2273</name>
</gene>
<keyword evidence="3 6" id="KW-0812">Transmembrane</keyword>
<keyword evidence="9" id="KW-0808">Transferase</keyword>
<dbReference type="InterPro" id="IPR050256">
    <property type="entry name" value="Glycosyltransferase_2"/>
</dbReference>
<evidence type="ECO:0000256" key="4">
    <source>
        <dbReference type="ARBA" id="ARBA00022989"/>
    </source>
</evidence>